<keyword evidence="2" id="KW-1185">Reference proteome</keyword>
<evidence type="ECO:0000313" key="2">
    <source>
        <dbReference type="Proteomes" id="UP000789525"/>
    </source>
</evidence>
<protein>
    <submittedName>
        <fullName evidence="1">6554_t:CDS:1</fullName>
    </submittedName>
</protein>
<gene>
    <name evidence="1" type="ORF">ACOLOM_LOCUS298</name>
</gene>
<name>A0ACA9JY71_9GLOM</name>
<dbReference type="Proteomes" id="UP000789525">
    <property type="component" value="Unassembled WGS sequence"/>
</dbReference>
<accession>A0ACA9JY71</accession>
<reference evidence="1" key="1">
    <citation type="submission" date="2021-06" db="EMBL/GenBank/DDBJ databases">
        <authorList>
            <person name="Kallberg Y."/>
            <person name="Tangrot J."/>
            <person name="Rosling A."/>
        </authorList>
    </citation>
    <scope>NUCLEOTIDE SEQUENCE</scope>
    <source>
        <strain evidence="1">CL356</strain>
    </source>
</reference>
<proteinExistence type="predicted"/>
<comment type="caution">
    <text evidence="1">The sequence shown here is derived from an EMBL/GenBank/DDBJ whole genome shotgun (WGS) entry which is preliminary data.</text>
</comment>
<dbReference type="EMBL" id="CAJVPT010000285">
    <property type="protein sequence ID" value="CAG8442114.1"/>
    <property type="molecule type" value="Genomic_DNA"/>
</dbReference>
<evidence type="ECO:0000313" key="1">
    <source>
        <dbReference type="EMBL" id="CAG8442114.1"/>
    </source>
</evidence>
<organism evidence="1 2">
    <name type="scientific">Acaulospora colombiana</name>
    <dbReference type="NCBI Taxonomy" id="27376"/>
    <lineage>
        <taxon>Eukaryota</taxon>
        <taxon>Fungi</taxon>
        <taxon>Fungi incertae sedis</taxon>
        <taxon>Mucoromycota</taxon>
        <taxon>Glomeromycotina</taxon>
        <taxon>Glomeromycetes</taxon>
        <taxon>Diversisporales</taxon>
        <taxon>Acaulosporaceae</taxon>
        <taxon>Acaulospora</taxon>
    </lineage>
</organism>
<sequence length="703" mass="78559">MNLTAVSNRDRETLFVAVDDVIFVYSLSQFEELEENASTREPKEPIKKLGRDWNDSESHTINAIKVGMIGKEEVLVCVDDSGGVGMWYTSDLDRRPILLSNDESTWGIALQGPNRLLAVSSNSHDITIYNLKANMDLSEDANGHKGSPRSSASAVAPESRSAWECPLQHVTGSNRSNQSRDQYRQFPNDMDNNDDVPDVDIANTTALVHGVSNVRFDHLETEFEDGYLDTTAGDNIYSSSDLESDPDSNRQGDSENENEIESTVGLENRSENDSHTPVPETTSYEEWGEPTSEPHHVVNDDNGIERSEADSSPISRPSAPDVHRHIEYNTFNPPIPSYNRMWWSSNSPPYSPSSPQYRPYHPTSLQSSTNSSLSQPLLTSHPNYSSRSRENTRTSLTHSANLFSRENSRVSQSRSSPRHTPTLQQHSPLLSPNSLPHSSHSPTFSSPTSTHGPRPPNDNDELPSDTVTSSLTVGGTNEPGYRSNSPNLYSSGSREQSSPHSQRSPDNAIESLLHVYPPFSRTRLPPPHVPQLSERRRRVDVSQLQMSSRLRRSSNFRGSELPDDETTDEPVLFTIDHFPPLQSTNSKNLNASSRDSKRRQQIKHHTEELILFSTQYDLYLLDPKSELRTLDCKRGVTRDPRRGFVLAGHDRLNMVEASIIDNAIPDDDGSMILMIFGKQYIPELSLAIVASQKGKVALIRILK</sequence>